<feature type="chain" id="PRO_5008141444" evidence="1">
    <location>
        <begin position="26"/>
        <end position="263"/>
    </location>
</feature>
<evidence type="ECO:0000313" key="3">
    <source>
        <dbReference type="Proteomes" id="UP000075920"/>
    </source>
</evidence>
<organism evidence="2 3">
    <name type="scientific">Anopheles minimus</name>
    <dbReference type="NCBI Taxonomy" id="112268"/>
    <lineage>
        <taxon>Eukaryota</taxon>
        <taxon>Metazoa</taxon>
        <taxon>Ecdysozoa</taxon>
        <taxon>Arthropoda</taxon>
        <taxon>Hexapoda</taxon>
        <taxon>Insecta</taxon>
        <taxon>Pterygota</taxon>
        <taxon>Neoptera</taxon>
        <taxon>Endopterygota</taxon>
        <taxon>Diptera</taxon>
        <taxon>Nematocera</taxon>
        <taxon>Culicoidea</taxon>
        <taxon>Culicidae</taxon>
        <taxon>Anophelinae</taxon>
        <taxon>Anopheles</taxon>
    </lineage>
</organism>
<keyword evidence="3" id="KW-1185">Reference proteome</keyword>
<evidence type="ECO:0000256" key="1">
    <source>
        <dbReference type="SAM" id="SignalP"/>
    </source>
</evidence>
<reference evidence="2" key="2">
    <citation type="submission" date="2020-05" db="UniProtKB">
        <authorList>
            <consortium name="EnsemblMetazoa"/>
        </authorList>
    </citation>
    <scope>IDENTIFICATION</scope>
    <source>
        <strain evidence="2">MINIMUS1</strain>
    </source>
</reference>
<dbReference type="AlphaFoldDB" id="A0A182WIZ7"/>
<sequence length="263" mass="29956">MNDCDRRIRLALLLLLFVLVKDVQGFDVGSIMQSEKSHRKRLDECDCLNCGFKKCKSEVTSSGDSSNVASGDTCTKSARKRSVSLLKRIGGNILHNLGPGHRSKIATTTTQHQVYRAFEEDPITSPSLHSPSSYPPSLRPISTVTKETITTDKGANKNRSDFQAFSMAVNSTSNVADDRDRYLYRSLHHYVYSPLSYQGNSKYAIERKHKVKKRDLLQKQKLPEPQQIEKEFRREHQKQMKRSCETFPMIDGKRTVSITRTNE</sequence>
<reference evidence="3" key="1">
    <citation type="submission" date="2013-03" db="EMBL/GenBank/DDBJ databases">
        <title>The Genome Sequence of Anopheles minimus MINIMUS1.</title>
        <authorList>
            <consortium name="The Broad Institute Genomics Platform"/>
            <person name="Neafsey D.E."/>
            <person name="Walton C."/>
            <person name="Walker B."/>
            <person name="Young S.K."/>
            <person name="Zeng Q."/>
            <person name="Gargeya S."/>
            <person name="Fitzgerald M."/>
            <person name="Haas B."/>
            <person name="Abouelleil A."/>
            <person name="Allen A.W."/>
            <person name="Alvarado L."/>
            <person name="Arachchi H.M."/>
            <person name="Berlin A.M."/>
            <person name="Chapman S.B."/>
            <person name="Gainer-Dewar J."/>
            <person name="Goldberg J."/>
            <person name="Griggs A."/>
            <person name="Gujja S."/>
            <person name="Hansen M."/>
            <person name="Howarth C."/>
            <person name="Imamovic A."/>
            <person name="Ireland A."/>
            <person name="Larimer J."/>
            <person name="McCowan C."/>
            <person name="Murphy C."/>
            <person name="Pearson M."/>
            <person name="Poon T.W."/>
            <person name="Priest M."/>
            <person name="Roberts A."/>
            <person name="Saif S."/>
            <person name="Shea T."/>
            <person name="Sisk P."/>
            <person name="Sykes S."/>
            <person name="Wortman J."/>
            <person name="Nusbaum C."/>
            <person name="Birren B."/>
        </authorList>
    </citation>
    <scope>NUCLEOTIDE SEQUENCE [LARGE SCALE GENOMIC DNA]</scope>
    <source>
        <strain evidence="3">MINIMUS1</strain>
    </source>
</reference>
<feature type="signal peptide" evidence="1">
    <location>
        <begin position="1"/>
        <end position="25"/>
    </location>
</feature>
<dbReference type="EnsemblMetazoa" id="AMIN010351-RA">
    <property type="protein sequence ID" value="AMIN010351-PA"/>
    <property type="gene ID" value="AMIN010351"/>
</dbReference>
<accession>A0A182WIZ7</accession>
<evidence type="ECO:0000313" key="2">
    <source>
        <dbReference type="EnsemblMetazoa" id="AMIN010351-PA"/>
    </source>
</evidence>
<dbReference type="Proteomes" id="UP000075920">
    <property type="component" value="Unassembled WGS sequence"/>
</dbReference>
<keyword evidence="1" id="KW-0732">Signal</keyword>
<name>A0A182WIZ7_9DIPT</name>
<protein>
    <submittedName>
        <fullName evidence="2">Uncharacterized protein</fullName>
    </submittedName>
</protein>
<dbReference type="VEuPathDB" id="VectorBase:AMIN010351"/>
<proteinExistence type="predicted"/>